<feature type="region of interest" description="Disordered" evidence="1">
    <location>
        <begin position="179"/>
        <end position="247"/>
    </location>
</feature>
<gene>
    <name evidence="3" type="ORF">MARPO_0189s0008</name>
</gene>
<keyword evidence="2" id="KW-1133">Transmembrane helix</keyword>
<sequence length="352" mass="38032">MIDTYRRQKTKLDDETRGNVGHKIQKLDIINYSYASGLAPGIAVGDGRGSKSSEAIRFAIPLQHSCNRVPSPEPELKASNRPATRHAKQSERSTCRARHALPAFRGALPLAGKLPPPRYTPPLCTPNGPSLPLPAPLLLLPSDRAIQRSRVPTPKHRADWIEKIPAAAAAALARLGGGGGGGEGGARLLPVSERPGAPSGRAMQRWPGSGRPQRTEGNKTRRSSEEAEGEKSQDWGRISFAQDRGGGGKKLRGFSWMLLVLVPMLMLLGARGRGKEGGRGEEGKRARGGRWEARRGEGRQADLSEHRAIYGGGEKIEEKLYSDAATDSAYIEEYDSKCGSGVIGWTSFGRFY</sequence>
<evidence type="ECO:0000256" key="1">
    <source>
        <dbReference type="SAM" id="MobiDB-lite"/>
    </source>
</evidence>
<dbReference type="Proteomes" id="UP000244005">
    <property type="component" value="Unassembled WGS sequence"/>
</dbReference>
<reference evidence="4" key="1">
    <citation type="journal article" date="2017" name="Cell">
        <title>Insights into land plant evolution garnered from the Marchantia polymorpha genome.</title>
        <authorList>
            <person name="Bowman J.L."/>
            <person name="Kohchi T."/>
            <person name="Yamato K.T."/>
            <person name="Jenkins J."/>
            <person name="Shu S."/>
            <person name="Ishizaki K."/>
            <person name="Yamaoka S."/>
            <person name="Nishihama R."/>
            <person name="Nakamura Y."/>
            <person name="Berger F."/>
            <person name="Adam C."/>
            <person name="Aki S.S."/>
            <person name="Althoff F."/>
            <person name="Araki T."/>
            <person name="Arteaga-Vazquez M.A."/>
            <person name="Balasubrmanian S."/>
            <person name="Barry K."/>
            <person name="Bauer D."/>
            <person name="Boehm C.R."/>
            <person name="Briginshaw L."/>
            <person name="Caballero-Perez J."/>
            <person name="Catarino B."/>
            <person name="Chen F."/>
            <person name="Chiyoda S."/>
            <person name="Chovatia M."/>
            <person name="Davies K.M."/>
            <person name="Delmans M."/>
            <person name="Demura T."/>
            <person name="Dierschke T."/>
            <person name="Dolan L."/>
            <person name="Dorantes-Acosta A.E."/>
            <person name="Eklund D.M."/>
            <person name="Florent S.N."/>
            <person name="Flores-Sandoval E."/>
            <person name="Fujiyama A."/>
            <person name="Fukuzawa H."/>
            <person name="Galik B."/>
            <person name="Grimanelli D."/>
            <person name="Grimwood J."/>
            <person name="Grossniklaus U."/>
            <person name="Hamada T."/>
            <person name="Haseloff J."/>
            <person name="Hetherington A.J."/>
            <person name="Higo A."/>
            <person name="Hirakawa Y."/>
            <person name="Hundley H.N."/>
            <person name="Ikeda Y."/>
            <person name="Inoue K."/>
            <person name="Inoue S.I."/>
            <person name="Ishida S."/>
            <person name="Jia Q."/>
            <person name="Kakita M."/>
            <person name="Kanazawa T."/>
            <person name="Kawai Y."/>
            <person name="Kawashima T."/>
            <person name="Kennedy M."/>
            <person name="Kinose K."/>
            <person name="Kinoshita T."/>
            <person name="Kohara Y."/>
            <person name="Koide E."/>
            <person name="Komatsu K."/>
            <person name="Kopischke S."/>
            <person name="Kubo M."/>
            <person name="Kyozuka J."/>
            <person name="Lagercrantz U."/>
            <person name="Lin S.S."/>
            <person name="Lindquist E."/>
            <person name="Lipzen A.M."/>
            <person name="Lu C.W."/>
            <person name="De Luna E."/>
            <person name="Martienssen R.A."/>
            <person name="Minamino N."/>
            <person name="Mizutani M."/>
            <person name="Mizutani M."/>
            <person name="Mochizuki N."/>
            <person name="Monte I."/>
            <person name="Mosher R."/>
            <person name="Nagasaki H."/>
            <person name="Nakagami H."/>
            <person name="Naramoto S."/>
            <person name="Nishitani K."/>
            <person name="Ohtani M."/>
            <person name="Okamoto T."/>
            <person name="Okumura M."/>
            <person name="Phillips J."/>
            <person name="Pollak B."/>
            <person name="Reinders A."/>
            <person name="Rovekamp M."/>
            <person name="Sano R."/>
            <person name="Sawa S."/>
            <person name="Schmid M.W."/>
            <person name="Shirakawa M."/>
            <person name="Solano R."/>
            <person name="Spunde A."/>
            <person name="Suetsugu N."/>
            <person name="Sugano S."/>
            <person name="Sugiyama A."/>
            <person name="Sun R."/>
            <person name="Suzuki Y."/>
            <person name="Takenaka M."/>
            <person name="Takezawa D."/>
            <person name="Tomogane H."/>
            <person name="Tsuzuki M."/>
            <person name="Ueda T."/>
            <person name="Umeda M."/>
            <person name="Ward J.M."/>
            <person name="Watanabe Y."/>
            <person name="Yazaki K."/>
            <person name="Yokoyama R."/>
            <person name="Yoshitake Y."/>
            <person name="Yotsui I."/>
            <person name="Zachgo S."/>
            <person name="Schmutz J."/>
        </authorList>
    </citation>
    <scope>NUCLEOTIDE SEQUENCE [LARGE SCALE GENOMIC DNA]</scope>
    <source>
        <strain evidence="4">Tak-1</strain>
    </source>
</reference>
<keyword evidence="2" id="KW-0812">Transmembrane</keyword>
<dbReference type="Gramene" id="Mp5g06460.1">
    <property type="protein sequence ID" value="Mp5g06460.1.cds"/>
    <property type="gene ID" value="Mp5g06460"/>
</dbReference>
<keyword evidence="2" id="KW-0472">Membrane</keyword>
<dbReference type="EMBL" id="KZ772857">
    <property type="protein sequence ID" value="PTQ27634.1"/>
    <property type="molecule type" value="Genomic_DNA"/>
</dbReference>
<feature type="transmembrane region" description="Helical" evidence="2">
    <location>
        <begin position="253"/>
        <end position="270"/>
    </location>
</feature>
<accession>A0A2R6W1A1</accession>
<evidence type="ECO:0000256" key="2">
    <source>
        <dbReference type="SAM" id="Phobius"/>
    </source>
</evidence>
<protein>
    <submittedName>
        <fullName evidence="3">Uncharacterized protein</fullName>
    </submittedName>
</protein>
<proteinExistence type="predicted"/>
<organism evidence="3 4">
    <name type="scientific">Marchantia polymorpha</name>
    <name type="common">Common liverwort</name>
    <name type="synonym">Marchantia aquatica</name>
    <dbReference type="NCBI Taxonomy" id="3197"/>
    <lineage>
        <taxon>Eukaryota</taxon>
        <taxon>Viridiplantae</taxon>
        <taxon>Streptophyta</taxon>
        <taxon>Embryophyta</taxon>
        <taxon>Marchantiophyta</taxon>
        <taxon>Marchantiopsida</taxon>
        <taxon>Marchantiidae</taxon>
        <taxon>Marchantiales</taxon>
        <taxon>Marchantiaceae</taxon>
        <taxon>Marchantia</taxon>
    </lineage>
</organism>
<feature type="region of interest" description="Disordered" evidence="1">
    <location>
        <begin position="273"/>
        <end position="298"/>
    </location>
</feature>
<dbReference type="AlphaFoldDB" id="A0A2R6W1A1"/>
<feature type="compositionally biased region" description="Basic and acidic residues" evidence="1">
    <location>
        <begin position="213"/>
        <end position="234"/>
    </location>
</feature>
<feature type="region of interest" description="Disordered" evidence="1">
    <location>
        <begin position="69"/>
        <end position="94"/>
    </location>
</feature>
<evidence type="ECO:0000313" key="4">
    <source>
        <dbReference type="Proteomes" id="UP000244005"/>
    </source>
</evidence>
<evidence type="ECO:0000313" key="3">
    <source>
        <dbReference type="EMBL" id="PTQ27634.1"/>
    </source>
</evidence>
<keyword evidence="4" id="KW-1185">Reference proteome</keyword>
<name>A0A2R6W1A1_MARPO</name>